<dbReference type="Pfam" id="PF00876">
    <property type="entry name" value="Innexin"/>
    <property type="match status" value="1"/>
</dbReference>
<evidence type="ECO:0000256" key="8">
    <source>
        <dbReference type="ARBA" id="ARBA00023303"/>
    </source>
</evidence>
<dbReference type="GO" id="GO:0005886">
    <property type="term" value="C:plasma membrane"/>
    <property type="evidence" value="ECO:0007669"/>
    <property type="project" value="UniProtKB-SubCell"/>
</dbReference>
<feature type="transmembrane region" description="Helical" evidence="9">
    <location>
        <begin position="199"/>
        <end position="220"/>
    </location>
</feature>
<feature type="transmembrane region" description="Helical" evidence="9">
    <location>
        <begin position="316"/>
        <end position="334"/>
    </location>
</feature>
<dbReference type="EnsemblMetazoa" id="CLYHEMT003731.1">
    <property type="protein sequence ID" value="CLYHEMP003731.1"/>
    <property type="gene ID" value="CLYHEMG003731"/>
</dbReference>
<dbReference type="Proteomes" id="UP000594262">
    <property type="component" value="Unplaced"/>
</dbReference>
<evidence type="ECO:0000256" key="2">
    <source>
        <dbReference type="ARBA" id="ARBA00022448"/>
    </source>
</evidence>
<evidence type="ECO:0000313" key="11">
    <source>
        <dbReference type="Proteomes" id="UP000594262"/>
    </source>
</evidence>
<keyword evidence="2 9" id="KW-0813">Transport</keyword>
<dbReference type="PROSITE" id="PS51013">
    <property type="entry name" value="PANNEXIN"/>
    <property type="match status" value="1"/>
</dbReference>
<feature type="transmembrane region" description="Helical" evidence="9">
    <location>
        <begin position="292"/>
        <end position="310"/>
    </location>
</feature>
<evidence type="ECO:0000256" key="4">
    <source>
        <dbReference type="ARBA" id="ARBA00022692"/>
    </source>
</evidence>
<keyword evidence="8 9" id="KW-0407">Ion channel</keyword>
<comment type="similarity">
    <text evidence="9">Belongs to the pannexin family.</text>
</comment>
<keyword evidence="6 9" id="KW-0406">Ion transport</keyword>
<keyword evidence="11" id="KW-1185">Reference proteome</keyword>
<evidence type="ECO:0000256" key="3">
    <source>
        <dbReference type="ARBA" id="ARBA00022475"/>
    </source>
</evidence>
<feature type="transmembrane region" description="Helical" evidence="9">
    <location>
        <begin position="59"/>
        <end position="78"/>
    </location>
</feature>
<dbReference type="GO" id="GO:0005921">
    <property type="term" value="C:gap junction"/>
    <property type="evidence" value="ECO:0007669"/>
    <property type="project" value="UniProtKB-UniRule"/>
</dbReference>
<accession>A0A7M5TYD3</accession>
<dbReference type="GO" id="GO:0034220">
    <property type="term" value="P:monoatomic ion transmembrane transport"/>
    <property type="evidence" value="ECO:0007669"/>
    <property type="project" value="UniProtKB-KW"/>
</dbReference>
<sequence length="382" mass="44154">MTITDSIKQILTVSIKPRTDAYTDQYSRIFMVKLTMVGALLVGLNWYTDKITCIQPGALGISEVFVGQACWINGLYIFRDLRYRNDEVAYFGVPRDIRMDGMYADGTLCATQDTSLRHNPKCIPMKKTFYLEFQYMCFVIAGLGILYYAPYAFHRLVNSDIVSLKGSVAECNPDAIVKNYFNYKINPRSKLRTRVIGHVMIKIFYIIINIVAFIGTDIVLGGNYRNYGLKWVTWSKDENDVMFEYIEARQGPKPGNYLLPSFGFCSLQEASQDIKFLITNKHKLVCELSQHILYQYVFLLFWFCMIFGIIISTTGFLLTVTNYVITIFTLMSNGGKGRRLCRRITLRECEYLEFIRRKNLVLYGAVFHRLRGMKDGHHLEDI</sequence>
<keyword evidence="4 9" id="KW-0812">Transmembrane</keyword>
<keyword evidence="7 9" id="KW-0472">Membrane</keyword>
<proteinExistence type="inferred from homology"/>
<evidence type="ECO:0000256" key="1">
    <source>
        <dbReference type="ARBA" id="ARBA00004651"/>
    </source>
</evidence>
<evidence type="ECO:0000313" key="10">
    <source>
        <dbReference type="EnsemblMetazoa" id="CLYHEMP003731.1"/>
    </source>
</evidence>
<dbReference type="OrthoDB" id="5867527at2759"/>
<gene>
    <name evidence="9" type="primary">inx</name>
</gene>
<keyword evidence="5 9" id="KW-1133">Transmembrane helix</keyword>
<organism evidence="10 11">
    <name type="scientific">Clytia hemisphaerica</name>
    <dbReference type="NCBI Taxonomy" id="252671"/>
    <lineage>
        <taxon>Eukaryota</taxon>
        <taxon>Metazoa</taxon>
        <taxon>Cnidaria</taxon>
        <taxon>Hydrozoa</taxon>
        <taxon>Hydroidolina</taxon>
        <taxon>Leptothecata</taxon>
        <taxon>Obeliida</taxon>
        <taxon>Clytiidae</taxon>
        <taxon>Clytia</taxon>
    </lineage>
</organism>
<name>A0A7M5TYD3_9CNID</name>
<comment type="caution">
    <text evidence="9">Lacks conserved residue(s) required for the propagation of feature annotation.</text>
</comment>
<evidence type="ECO:0000256" key="6">
    <source>
        <dbReference type="ARBA" id="ARBA00023065"/>
    </source>
</evidence>
<reference evidence="10" key="1">
    <citation type="submission" date="2021-01" db="UniProtKB">
        <authorList>
            <consortium name="EnsemblMetazoa"/>
        </authorList>
    </citation>
    <scope>IDENTIFICATION</scope>
</reference>
<protein>
    <recommendedName>
        <fullName evidence="9">Innexin</fullName>
    </recommendedName>
</protein>
<evidence type="ECO:0000256" key="9">
    <source>
        <dbReference type="RuleBase" id="RU010713"/>
    </source>
</evidence>
<evidence type="ECO:0000256" key="5">
    <source>
        <dbReference type="ARBA" id="ARBA00022989"/>
    </source>
</evidence>
<dbReference type="AlphaFoldDB" id="A0A7M5TYD3"/>
<evidence type="ECO:0000256" key="7">
    <source>
        <dbReference type="ARBA" id="ARBA00023136"/>
    </source>
</evidence>
<comment type="subcellular location">
    <subcellularLocation>
        <location evidence="1 9">Cell membrane</location>
        <topology evidence="1 9">Multi-pass membrane protein</topology>
    </subcellularLocation>
</comment>
<keyword evidence="3" id="KW-1003">Cell membrane</keyword>
<dbReference type="InterPro" id="IPR000990">
    <property type="entry name" value="Innexin"/>
</dbReference>
<comment type="function">
    <text evidence="9">Structural component of the gap junctions.</text>
</comment>
<feature type="transmembrane region" description="Helical" evidence="9">
    <location>
        <begin position="26"/>
        <end position="47"/>
    </location>
</feature>
<feature type="transmembrane region" description="Helical" evidence="9">
    <location>
        <begin position="129"/>
        <end position="149"/>
    </location>
</feature>